<dbReference type="AlphaFoldDB" id="A0A4R9AHA8"/>
<proteinExistence type="inferred from homology"/>
<comment type="function">
    <text evidence="9 10">Fluoride-specific ion channel. Important for reducing fluoride concentration in the cell, thus reducing its toxicity.</text>
</comment>
<comment type="similarity">
    <text evidence="7 10">Belongs to the fluoride channel Fluc/FEX (TC 1.A.43) family.</text>
</comment>
<dbReference type="NCBIfam" id="TIGR00494">
    <property type="entry name" value="crcB"/>
    <property type="match status" value="1"/>
</dbReference>
<keyword evidence="10" id="KW-0813">Transport</keyword>
<name>A0A4R9AHA8_9MICO</name>
<dbReference type="Proteomes" id="UP000298170">
    <property type="component" value="Unassembled WGS sequence"/>
</dbReference>
<evidence type="ECO:0000313" key="12">
    <source>
        <dbReference type="Proteomes" id="UP000298170"/>
    </source>
</evidence>
<evidence type="ECO:0000256" key="10">
    <source>
        <dbReference type="HAMAP-Rule" id="MF_00454"/>
    </source>
</evidence>
<comment type="activity regulation">
    <text evidence="10">Na(+) is not transported, but it plays an essential structural role and its presence is essential for fluoride channel function.</text>
</comment>
<keyword evidence="10" id="KW-0406">Ion transport</keyword>
<comment type="caution">
    <text evidence="11">The sequence shown here is derived from an EMBL/GenBank/DDBJ whole genome shotgun (WGS) entry which is preliminary data.</text>
</comment>
<feature type="transmembrane region" description="Helical" evidence="10">
    <location>
        <begin position="35"/>
        <end position="56"/>
    </location>
</feature>
<evidence type="ECO:0000256" key="8">
    <source>
        <dbReference type="ARBA" id="ARBA00035585"/>
    </source>
</evidence>
<dbReference type="OrthoDB" id="5148600at2"/>
<dbReference type="GO" id="GO:0140114">
    <property type="term" value="P:cellular detoxification of fluoride"/>
    <property type="evidence" value="ECO:0007669"/>
    <property type="project" value="UniProtKB-UniRule"/>
</dbReference>
<comment type="subcellular location">
    <subcellularLocation>
        <location evidence="1 10">Cell membrane</location>
        <topology evidence="1 10">Multi-pass membrane protein</topology>
    </subcellularLocation>
</comment>
<evidence type="ECO:0000313" key="11">
    <source>
        <dbReference type="EMBL" id="TFD61573.1"/>
    </source>
</evidence>
<keyword evidence="12" id="KW-1185">Reference proteome</keyword>
<evidence type="ECO:0000256" key="4">
    <source>
        <dbReference type="ARBA" id="ARBA00022989"/>
    </source>
</evidence>
<feature type="binding site" evidence="10">
    <location>
        <position position="79"/>
    </location>
    <ligand>
        <name>Na(+)</name>
        <dbReference type="ChEBI" id="CHEBI:29101"/>
        <note>structural</note>
    </ligand>
</feature>
<dbReference type="InterPro" id="IPR003691">
    <property type="entry name" value="FluC"/>
</dbReference>
<organism evidence="11 12">
    <name type="scientific">Cryobacterium suzukii</name>
    <dbReference type="NCBI Taxonomy" id="1259198"/>
    <lineage>
        <taxon>Bacteria</taxon>
        <taxon>Bacillati</taxon>
        <taxon>Actinomycetota</taxon>
        <taxon>Actinomycetes</taxon>
        <taxon>Micrococcales</taxon>
        <taxon>Microbacteriaceae</taxon>
        <taxon>Cryobacterium</taxon>
    </lineage>
</organism>
<dbReference type="GO" id="GO:0046872">
    <property type="term" value="F:metal ion binding"/>
    <property type="evidence" value="ECO:0007669"/>
    <property type="project" value="UniProtKB-KW"/>
</dbReference>
<dbReference type="EMBL" id="SOHJ01000004">
    <property type="protein sequence ID" value="TFD61573.1"/>
    <property type="molecule type" value="Genomic_DNA"/>
</dbReference>
<dbReference type="PANTHER" id="PTHR28259">
    <property type="entry name" value="FLUORIDE EXPORT PROTEIN 1-RELATED"/>
    <property type="match status" value="1"/>
</dbReference>
<feature type="transmembrane region" description="Helical" evidence="10">
    <location>
        <begin position="98"/>
        <end position="123"/>
    </location>
</feature>
<keyword evidence="2 10" id="KW-1003">Cell membrane</keyword>
<keyword evidence="10" id="KW-0479">Metal-binding</keyword>
<keyword evidence="10" id="KW-0915">Sodium</keyword>
<sequence>MTPLLFLAVAAAGGLGASARLFLDGLVRARLGDAFPYGTTVINVSGSLLLGLITGLAMNHLLAPEWSLVLGVGLLGGYTTFSTASFETVRLAQAHRYLAALANGIGMLAASVIAAAFGLWAGLTLG</sequence>
<dbReference type="Pfam" id="PF02537">
    <property type="entry name" value="CRCB"/>
    <property type="match status" value="1"/>
</dbReference>
<protein>
    <recommendedName>
        <fullName evidence="10">Fluoride-specific ion channel FluC</fullName>
    </recommendedName>
</protein>
<evidence type="ECO:0000256" key="2">
    <source>
        <dbReference type="ARBA" id="ARBA00022475"/>
    </source>
</evidence>
<keyword evidence="6 10" id="KW-0407">Ion channel</keyword>
<evidence type="ECO:0000256" key="1">
    <source>
        <dbReference type="ARBA" id="ARBA00004651"/>
    </source>
</evidence>
<dbReference type="HAMAP" id="MF_00454">
    <property type="entry name" value="FluC"/>
    <property type="match status" value="1"/>
</dbReference>
<evidence type="ECO:0000256" key="3">
    <source>
        <dbReference type="ARBA" id="ARBA00022692"/>
    </source>
</evidence>
<accession>A0A4R9AHA8</accession>
<dbReference type="GO" id="GO:0005886">
    <property type="term" value="C:plasma membrane"/>
    <property type="evidence" value="ECO:0007669"/>
    <property type="project" value="UniProtKB-SubCell"/>
</dbReference>
<dbReference type="PANTHER" id="PTHR28259:SF1">
    <property type="entry name" value="FLUORIDE EXPORT PROTEIN 1-RELATED"/>
    <property type="match status" value="1"/>
</dbReference>
<evidence type="ECO:0000256" key="7">
    <source>
        <dbReference type="ARBA" id="ARBA00035120"/>
    </source>
</evidence>
<reference evidence="11 12" key="1">
    <citation type="submission" date="2019-03" db="EMBL/GenBank/DDBJ databases">
        <title>Genomics of glacier-inhabiting Cryobacterium strains.</title>
        <authorList>
            <person name="Liu Q."/>
            <person name="Xin Y.-H."/>
        </authorList>
    </citation>
    <scope>NUCLEOTIDE SEQUENCE [LARGE SCALE GENOMIC DNA]</scope>
    <source>
        <strain evidence="11 12">Sr39</strain>
    </source>
</reference>
<keyword evidence="4 10" id="KW-1133">Transmembrane helix</keyword>
<evidence type="ECO:0000256" key="5">
    <source>
        <dbReference type="ARBA" id="ARBA00023136"/>
    </source>
</evidence>
<keyword evidence="3 10" id="KW-0812">Transmembrane</keyword>
<gene>
    <name evidence="10 11" type="primary">crcB</name>
    <name evidence="10" type="synonym">fluC</name>
    <name evidence="11" type="ORF">E3T39_05900</name>
</gene>
<keyword evidence="5 10" id="KW-0472">Membrane</keyword>
<feature type="binding site" evidence="10">
    <location>
        <position position="76"/>
    </location>
    <ligand>
        <name>Na(+)</name>
        <dbReference type="ChEBI" id="CHEBI:29101"/>
        <note>structural</note>
    </ligand>
</feature>
<feature type="transmembrane region" description="Helical" evidence="10">
    <location>
        <begin position="68"/>
        <end position="86"/>
    </location>
</feature>
<evidence type="ECO:0000256" key="9">
    <source>
        <dbReference type="ARBA" id="ARBA00049940"/>
    </source>
</evidence>
<dbReference type="RefSeq" id="WP_134513781.1">
    <property type="nucleotide sequence ID" value="NZ_SOHJ01000004.1"/>
</dbReference>
<dbReference type="GO" id="GO:0062054">
    <property type="term" value="F:fluoride channel activity"/>
    <property type="evidence" value="ECO:0007669"/>
    <property type="project" value="UniProtKB-UniRule"/>
</dbReference>
<evidence type="ECO:0000256" key="6">
    <source>
        <dbReference type="ARBA" id="ARBA00023303"/>
    </source>
</evidence>
<comment type="catalytic activity">
    <reaction evidence="8">
        <text>fluoride(in) = fluoride(out)</text>
        <dbReference type="Rhea" id="RHEA:76159"/>
        <dbReference type="ChEBI" id="CHEBI:17051"/>
    </reaction>
    <physiologicalReaction direction="left-to-right" evidence="8">
        <dbReference type="Rhea" id="RHEA:76160"/>
    </physiologicalReaction>
</comment>